<dbReference type="EMBL" id="PDVP01000007">
    <property type="protein sequence ID" value="PHP66584.1"/>
    <property type="molecule type" value="Genomic_DNA"/>
</dbReference>
<feature type="compositionally biased region" description="Basic and acidic residues" evidence="1">
    <location>
        <begin position="48"/>
        <end position="61"/>
    </location>
</feature>
<sequence>MSIPAIPDAKPVPTFAGIGFSFAAIPDPKPVPTFAGIALTFLQPDARGGMHDGEHGKRAGEEQPVPAPGRRDQPGPGGAARPEGQREDVRRSHERDRIEGEHPLPGARIVDVPDVFDPAGRQHADIGHDHAHVRHALHEPGNHGDEADAKRRQDQPQRPGNPARGLFAVKRNARGKKGHKDNVDHEEHEQIPQRRLPSIFAAFSN</sequence>
<evidence type="ECO:0000313" key="2">
    <source>
        <dbReference type="EMBL" id="PHP66584.1"/>
    </source>
</evidence>
<dbReference type="AlphaFoldDB" id="A0A2G1QM85"/>
<comment type="caution">
    <text evidence="2">The sequence shown here is derived from an EMBL/GenBank/DDBJ whole genome shotgun (WGS) entry which is preliminary data.</text>
</comment>
<protein>
    <submittedName>
        <fullName evidence="2">Uncharacterized protein</fullName>
    </submittedName>
</protein>
<reference evidence="2 3" key="1">
    <citation type="submission" date="2017-10" db="EMBL/GenBank/DDBJ databases">
        <title>Sedimentibacterium mangrovi gen. nov., sp. nov., a novel member of family Phyllobacteriacea isolated from mangrove sediment.</title>
        <authorList>
            <person name="Liao H."/>
            <person name="Tian Y."/>
        </authorList>
    </citation>
    <scope>NUCLEOTIDE SEQUENCE [LARGE SCALE GENOMIC DNA]</scope>
    <source>
        <strain evidence="2 3">X9-2-2</strain>
    </source>
</reference>
<keyword evidence="3" id="KW-1185">Reference proteome</keyword>
<proteinExistence type="predicted"/>
<feature type="region of interest" description="Disordered" evidence="1">
    <location>
        <begin position="45"/>
        <end position="205"/>
    </location>
</feature>
<feature type="compositionally biased region" description="Basic and acidic residues" evidence="1">
    <location>
        <begin position="83"/>
        <end position="102"/>
    </location>
</feature>
<organism evidence="2 3">
    <name type="scientific">Zhengella mangrovi</name>
    <dbReference type="NCBI Taxonomy" id="1982044"/>
    <lineage>
        <taxon>Bacteria</taxon>
        <taxon>Pseudomonadati</taxon>
        <taxon>Pseudomonadota</taxon>
        <taxon>Alphaproteobacteria</taxon>
        <taxon>Hyphomicrobiales</taxon>
        <taxon>Notoacmeibacteraceae</taxon>
        <taxon>Zhengella</taxon>
    </lineage>
</organism>
<name>A0A2G1QM85_9HYPH</name>
<gene>
    <name evidence="2" type="ORF">CSC94_12930</name>
</gene>
<evidence type="ECO:0000256" key="1">
    <source>
        <dbReference type="SAM" id="MobiDB-lite"/>
    </source>
</evidence>
<feature type="compositionally biased region" description="Basic and acidic residues" evidence="1">
    <location>
        <begin position="180"/>
        <end position="192"/>
    </location>
</feature>
<feature type="compositionally biased region" description="Basic and acidic residues" evidence="1">
    <location>
        <begin position="120"/>
        <end position="155"/>
    </location>
</feature>
<dbReference type="Proteomes" id="UP000221168">
    <property type="component" value="Unassembled WGS sequence"/>
</dbReference>
<accession>A0A2G1QM85</accession>
<evidence type="ECO:0000313" key="3">
    <source>
        <dbReference type="Proteomes" id="UP000221168"/>
    </source>
</evidence>